<evidence type="ECO:0000256" key="6">
    <source>
        <dbReference type="SAM" id="MobiDB-lite"/>
    </source>
</evidence>
<name>A0A538SNX8_UNCEI</name>
<dbReference type="SUPFAM" id="SSF63411">
    <property type="entry name" value="LuxS/MPP-like metallohydrolase"/>
    <property type="match status" value="2"/>
</dbReference>
<dbReference type="Pfam" id="PF00675">
    <property type="entry name" value="Peptidase_M16"/>
    <property type="match status" value="1"/>
</dbReference>
<dbReference type="InterPro" id="IPR007863">
    <property type="entry name" value="Peptidase_M16_C"/>
</dbReference>
<evidence type="ECO:0000256" key="3">
    <source>
        <dbReference type="ARBA" id="ARBA00022801"/>
    </source>
</evidence>
<accession>A0A538SNX8</accession>
<keyword evidence="2" id="KW-0645">Protease</keyword>
<dbReference type="Gene3D" id="3.30.830.10">
    <property type="entry name" value="Metalloenzyme, LuxS/M16 peptidase-like"/>
    <property type="match status" value="2"/>
</dbReference>
<dbReference type="PANTHER" id="PTHR43690">
    <property type="entry name" value="NARDILYSIN"/>
    <property type="match status" value="1"/>
</dbReference>
<evidence type="ECO:0000313" key="10">
    <source>
        <dbReference type="Proteomes" id="UP000319829"/>
    </source>
</evidence>
<organism evidence="9 10">
    <name type="scientific">Eiseniibacteriota bacterium</name>
    <dbReference type="NCBI Taxonomy" id="2212470"/>
    <lineage>
        <taxon>Bacteria</taxon>
        <taxon>Candidatus Eiseniibacteriota</taxon>
    </lineage>
</organism>
<evidence type="ECO:0000259" key="7">
    <source>
        <dbReference type="Pfam" id="PF00675"/>
    </source>
</evidence>
<dbReference type="Pfam" id="PF05193">
    <property type="entry name" value="Peptidase_M16_C"/>
    <property type="match status" value="1"/>
</dbReference>
<keyword evidence="5" id="KW-0482">Metalloprotease</keyword>
<dbReference type="EMBL" id="VBOU01000091">
    <property type="protein sequence ID" value="TMQ53073.1"/>
    <property type="molecule type" value="Genomic_DNA"/>
</dbReference>
<feature type="region of interest" description="Disordered" evidence="6">
    <location>
        <begin position="200"/>
        <end position="219"/>
    </location>
</feature>
<dbReference type="GO" id="GO:0008237">
    <property type="term" value="F:metallopeptidase activity"/>
    <property type="evidence" value="ECO:0007669"/>
    <property type="project" value="UniProtKB-KW"/>
</dbReference>
<dbReference type="PANTHER" id="PTHR43690:SF17">
    <property type="entry name" value="PROTEIN YHJJ"/>
    <property type="match status" value="1"/>
</dbReference>
<proteinExistence type="inferred from homology"/>
<evidence type="ECO:0000313" key="9">
    <source>
        <dbReference type="EMBL" id="TMQ53073.1"/>
    </source>
</evidence>
<dbReference type="AlphaFoldDB" id="A0A538SNX8"/>
<reference evidence="9 10" key="1">
    <citation type="journal article" date="2019" name="Nat. Microbiol.">
        <title>Mediterranean grassland soil C-N compound turnover is dependent on rainfall and depth, and is mediated by genomically divergent microorganisms.</title>
        <authorList>
            <person name="Diamond S."/>
            <person name="Andeer P.F."/>
            <person name="Li Z."/>
            <person name="Crits-Christoph A."/>
            <person name="Burstein D."/>
            <person name="Anantharaman K."/>
            <person name="Lane K.R."/>
            <person name="Thomas B.C."/>
            <person name="Pan C."/>
            <person name="Northen T.R."/>
            <person name="Banfield J.F."/>
        </authorList>
    </citation>
    <scope>NUCLEOTIDE SEQUENCE [LARGE SCALE GENOMIC DNA]</scope>
    <source>
        <strain evidence="9">WS_4</strain>
    </source>
</reference>
<sequence length="408" mass="46233">MKVIVWPDHDIPNVAMYTWFRVGSRNERPGITGLSHFFEHMMFKGSEHYPTGEFDRLMEQNGGANNAFTSEDVTAYQDWFPKNILEFIFRLEADRICCLSFDPKEVESERQVVYSERRTSVDNDNTSLLDEQVQAAAYVAHPYHNPVIGWPSDIEHWTIDELRDYFKIHYAPNNATMILVGDVAPEEVFRLAEQYFGPIPAQPRPPSVTTQEPPQPGERRVSIRKIGQTPLLELAFHTGPADDPHAEARDLLIDILTSGESSRLYRRLVDQDRLAVDVSGSLSPEGFDPGLIKLSVTVSPNKGPEAAEAAILDELSKLAHSGPSAEELRKAKNTQLAAHWRNMKTINAKAEWLGTYEIFRGDYRKFFTAPDRYNRVTRAEIQALARATFDAKNRTVGVLFPEQSEASR</sequence>
<comment type="caution">
    <text evidence="9">The sequence shown here is derived from an EMBL/GenBank/DDBJ whole genome shotgun (WGS) entry which is preliminary data.</text>
</comment>
<feature type="domain" description="Peptidase M16 N-terminal" evidence="7">
    <location>
        <begin position="11"/>
        <end position="148"/>
    </location>
</feature>
<dbReference type="Proteomes" id="UP000319829">
    <property type="component" value="Unassembled WGS sequence"/>
</dbReference>
<evidence type="ECO:0000256" key="1">
    <source>
        <dbReference type="ARBA" id="ARBA00007261"/>
    </source>
</evidence>
<evidence type="ECO:0000256" key="4">
    <source>
        <dbReference type="ARBA" id="ARBA00022833"/>
    </source>
</evidence>
<dbReference type="GO" id="GO:0046872">
    <property type="term" value="F:metal ion binding"/>
    <property type="evidence" value="ECO:0007669"/>
    <property type="project" value="InterPro"/>
</dbReference>
<keyword evidence="4" id="KW-0862">Zinc</keyword>
<keyword evidence="3" id="KW-0378">Hydrolase</keyword>
<evidence type="ECO:0000259" key="8">
    <source>
        <dbReference type="Pfam" id="PF05193"/>
    </source>
</evidence>
<evidence type="ECO:0000256" key="5">
    <source>
        <dbReference type="ARBA" id="ARBA00023049"/>
    </source>
</evidence>
<dbReference type="InterPro" id="IPR011765">
    <property type="entry name" value="Pept_M16_N"/>
</dbReference>
<gene>
    <name evidence="9" type="ORF">E6K74_10770</name>
</gene>
<protein>
    <submittedName>
        <fullName evidence="9">Insulinase family protein</fullName>
    </submittedName>
</protein>
<comment type="similarity">
    <text evidence="1">Belongs to the peptidase M16 family.</text>
</comment>
<dbReference type="GO" id="GO:0006508">
    <property type="term" value="P:proteolysis"/>
    <property type="evidence" value="ECO:0007669"/>
    <property type="project" value="UniProtKB-KW"/>
</dbReference>
<dbReference type="InterPro" id="IPR050626">
    <property type="entry name" value="Peptidase_M16"/>
</dbReference>
<dbReference type="InterPro" id="IPR011249">
    <property type="entry name" value="Metalloenz_LuxS/M16"/>
</dbReference>
<feature type="domain" description="Peptidase M16 C-terminal" evidence="8">
    <location>
        <begin position="157"/>
        <end position="334"/>
    </location>
</feature>
<evidence type="ECO:0000256" key="2">
    <source>
        <dbReference type="ARBA" id="ARBA00022670"/>
    </source>
</evidence>